<dbReference type="GO" id="GO:0005524">
    <property type="term" value="F:ATP binding"/>
    <property type="evidence" value="ECO:0007669"/>
    <property type="project" value="UniProtKB-KW"/>
</dbReference>
<keyword evidence="3" id="KW-0547">Nucleotide-binding</keyword>
<evidence type="ECO:0000313" key="8">
    <source>
        <dbReference type="Proteomes" id="UP000436088"/>
    </source>
</evidence>
<evidence type="ECO:0000256" key="4">
    <source>
        <dbReference type="ARBA" id="ARBA00022777"/>
    </source>
</evidence>
<accession>A0A6A2ZIA7</accession>
<evidence type="ECO:0000256" key="5">
    <source>
        <dbReference type="ARBA" id="ARBA00022840"/>
    </source>
</evidence>
<evidence type="ECO:0000256" key="1">
    <source>
        <dbReference type="ARBA" id="ARBA00022527"/>
    </source>
</evidence>
<sequence>MSSSKRRAREEKKKKGILQLGNYELGWTLGEGNFAKVKLAKNLHSSLHFSVKILDKSKLIQLNITDQIKREISTLKLFKHPNVVRLQDV</sequence>
<feature type="domain" description="Protein kinase" evidence="6">
    <location>
        <begin position="23"/>
        <end position="89"/>
    </location>
</feature>
<dbReference type="InterPro" id="IPR011009">
    <property type="entry name" value="Kinase-like_dom_sf"/>
</dbReference>
<dbReference type="EMBL" id="VEPZ02001149">
    <property type="protein sequence ID" value="KAE8691320.1"/>
    <property type="molecule type" value="Genomic_DNA"/>
</dbReference>
<dbReference type="Proteomes" id="UP000436088">
    <property type="component" value="Unassembled WGS sequence"/>
</dbReference>
<dbReference type="Gene3D" id="3.30.200.20">
    <property type="entry name" value="Phosphorylase Kinase, domain 1"/>
    <property type="match status" value="1"/>
</dbReference>
<keyword evidence="4" id="KW-0418">Kinase</keyword>
<organism evidence="7 8">
    <name type="scientific">Hibiscus syriacus</name>
    <name type="common">Rose of Sharon</name>
    <dbReference type="NCBI Taxonomy" id="106335"/>
    <lineage>
        <taxon>Eukaryota</taxon>
        <taxon>Viridiplantae</taxon>
        <taxon>Streptophyta</taxon>
        <taxon>Embryophyta</taxon>
        <taxon>Tracheophyta</taxon>
        <taxon>Spermatophyta</taxon>
        <taxon>Magnoliopsida</taxon>
        <taxon>eudicotyledons</taxon>
        <taxon>Gunneridae</taxon>
        <taxon>Pentapetalae</taxon>
        <taxon>rosids</taxon>
        <taxon>malvids</taxon>
        <taxon>Malvales</taxon>
        <taxon>Malvaceae</taxon>
        <taxon>Malvoideae</taxon>
        <taxon>Hibiscus</taxon>
    </lineage>
</organism>
<keyword evidence="1" id="KW-0723">Serine/threonine-protein kinase</keyword>
<evidence type="ECO:0000256" key="3">
    <source>
        <dbReference type="ARBA" id="ARBA00022741"/>
    </source>
</evidence>
<protein>
    <recommendedName>
        <fullName evidence="6">Protein kinase domain-containing protein</fullName>
    </recommendedName>
</protein>
<gene>
    <name evidence="7" type="ORF">F3Y22_tig00110890pilonHSYRG00859</name>
</gene>
<reference evidence="7" key="1">
    <citation type="submission" date="2019-09" db="EMBL/GenBank/DDBJ databases">
        <title>Draft genome information of white flower Hibiscus syriacus.</title>
        <authorList>
            <person name="Kim Y.-M."/>
        </authorList>
    </citation>
    <scope>NUCLEOTIDE SEQUENCE [LARGE SCALE GENOMIC DNA]</scope>
    <source>
        <strain evidence="7">YM2019G1</strain>
    </source>
</reference>
<evidence type="ECO:0000313" key="7">
    <source>
        <dbReference type="EMBL" id="KAE8691320.1"/>
    </source>
</evidence>
<dbReference type="GO" id="GO:0004674">
    <property type="term" value="F:protein serine/threonine kinase activity"/>
    <property type="evidence" value="ECO:0007669"/>
    <property type="project" value="UniProtKB-KW"/>
</dbReference>
<comment type="caution">
    <text evidence="7">The sequence shown here is derived from an EMBL/GenBank/DDBJ whole genome shotgun (WGS) entry which is preliminary data.</text>
</comment>
<evidence type="ECO:0000259" key="6">
    <source>
        <dbReference type="PROSITE" id="PS50011"/>
    </source>
</evidence>
<dbReference type="PROSITE" id="PS50011">
    <property type="entry name" value="PROTEIN_KINASE_DOM"/>
    <property type="match status" value="1"/>
</dbReference>
<dbReference type="GO" id="GO:0007165">
    <property type="term" value="P:signal transduction"/>
    <property type="evidence" value="ECO:0007669"/>
    <property type="project" value="TreeGrafter"/>
</dbReference>
<dbReference type="Pfam" id="PF00069">
    <property type="entry name" value="Pkinase"/>
    <property type="match status" value="1"/>
</dbReference>
<dbReference type="PANTHER" id="PTHR43895">
    <property type="entry name" value="CALCIUM/CALMODULIN-DEPENDENT PROTEIN KINASE KINASE-RELATED"/>
    <property type="match status" value="1"/>
</dbReference>
<keyword evidence="2" id="KW-0808">Transferase</keyword>
<dbReference type="InterPro" id="IPR000719">
    <property type="entry name" value="Prot_kinase_dom"/>
</dbReference>
<evidence type="ECO:0000256" key="2">
    <source>
        <dbReference type="ARBA" id="ARBA00022679"/>
    </source>
</evidence>
<proteinExistence type="predicted"/>
<dbReference type="AlphaFoldDB" id="A0A6A2ZIA7"/>
<dbReference type="PANTHER" id="PTHR43895:SF65">
    <property type="entry name" value="CBL-INTERACTING PROTEIN KINASE 21"/>
    <property type="match status" value="1"/>
</dbReference>
<name>A0A6A2ZIA7_HIBSY</name>
<dbReference type="SUPFAM" id="SSF56112">
    <property type="entry name" value="Protein kinase-like (PK-like)"/>
    <property type="match status" value="1"/>
</dbReference>
<keyword evidence="5" id="KW-0067">ATP-binding</keyword>
<keyword evidence="8" id="KW-1185">Reference proteome</keyword>